<feature type="region of interest" description="Disordered" evidence="1">
    <location>
        <begin position="1"/>
        <end position="25"/>
    </location>
</feature>
<comment type="caution">
    <text evidence="2">The sequence shown here is derived from an EMBL/GenBank/DDBJ whole genome shotgun (WGS) entry which is preliminary data.</text>
</comment>
<feature type="compositionally biased region" description="Basic and acidic residues" evidence="1">
    <location>
        <begin position="83"/>
        <end position="92"/>
    </location>
</feature>
<evidence type="ECO:0000313" key="3">
    <source>
        <dbReference type="Proteomes" id="UP000287651"/>
    </source>
</evidence>
<feature type="region of interest" description="Disordered" evidence="1">
    <location>
        <begin position="49"/>
        <end position="104"/>
    </location>
</feature>
<feature type="compositionally biased region" description="Basic and acidic residues" evidence="1">
    <location>
        <begin position="60"/>
        <end position="70"/>
    </location>
</feature>
<feature type="compositionally biased region" description="Basic and acidic residues" evidence="1">
    <location>
        <begin position="1"/>
        <end position="11"/>
    </location>
</feature>
<reference evidence="2 3" key="1">
    <citation type="journal article" date="2014" name="Agronomy (Basel)">
        <title>A Draft Genome Sequence for Ensete ventricosum, the Drought-Tolerant Tree Against Hunger.</title>
        <authorList>
            <person name="Harrison J."/>
            <person name="Moore K.A."/>
            <person name="Paszkiewicz K."/>
            <person name="Jones T."/>
            <person name="Grant M."/>
            <person name="Ambacheew D."/>
            <person name="Muzemil S."/>
            <person name="Studholme D.J."/>
        </authorList>
    </citation>
    <scope>NUCLEOTIDE SEQUENCE [LARGE SCALE GENOMIC DNA]</scope>
</reference>
<sequence>MSGTYRSDRLPVRGPPATGRFRQKSTIDDRFRPSTIDFDRRRSISTVRGRLKKKSTVGGRLREKSTVGDRLRKKKGRRIGKEKKKEGKKEYLARAPSSPACRCRPQVARSRDRFFSHARRRSVSPCRETDRGN</sequence>
<organism evidence="2 3">
    <name type="scientific">Ensete ventricosum</name>
    <name type="common">Abyssinian banana</name>
    <name type="synonym">Musa ensete</name>
    <dbReference type="NCBI Taxonomy" id="4639"/>
    <lineage>
        <taxon>Eukaryota</taxon>
        <taxon>Viridiplantae</taxon>
        <taxon>Streptophyta</taxon>
        <taxon>Embryophyta</taxon>
        <taxon>Tracheophyta</taxon>
        <taxon>Spermatophyta</taxon>
        <taxon>Magnoliopsida</taxon>
        <taxon>Liliopsida</taxon>
        <taxon>Zingiberales</taxon>
        <taxon>Musaceae</taxon>
        <taxon>Ensete</taxon>
    </lineage>
</organism>
<name>A0A426YK53_ENSVE</name>
<accession>A0A426YK53</accession>
<protein>
    <submittedName>
        <fullName evidence="2">Uncharacterized protein</fullName>
    </submittedName>
</protein>
<dbReference type="Proteomes" id="UP000287651">
    <property type="component" value="Unassembled WGS sequence"/>
</dbReference>
<dbReference type="EMBL" id="AMZH03011864">
    <property type="protein sequence ID" value="RRT52093.1"/>
    <property type="molecule type" value="Genomic_DNA"/>
</dbReference>
<feature type="compositionally biased region" description="Basic residues" evidence="1">
    <location>
        <begin position="71"/>
        <end position="82"/>
    </location>
</feature>
<evidence type="ECO:0000313" key="2">
    <source>
        <dbReference type="EMBL" id="RRT52093.1"/>
    </source>
</evidence>
<gene>
    <name evidence="2" type="ORF">B296_00034324</name>
</gene>
<dbReference type="AlphaFoldDB" id="A0A426YK53"/>
<feature type="non-terminal residue" evidence="2">
    <location>
        <position position="133"/>
    </location>
</feature>
<feature type="region of interest" description="Disordered" evidence="1">
    <location>
        <begin position="114"/>
        <end position="133"/>
    </location>
</feature>
<evidence type="ECO:0000256" key="1">
    <source>
        <dbReference type="SAM" id="MobiDB-lite"/>
    </source>
</evidence>
<proteinExistence type="predicted"/>